<proteinExistence type="predicted"/>
<sequence>MVGQISYTEEQILFILEQTLANEKRDVILHEYQKKFHKSLSVSQLRYVKSKYGHDPEFGTAMVNRKLPKNGGNRKTAKPPLQDTSQNLPSLEEQAQSQPQDEAFPQYQSQASAPELSGTYWFDQYAPTAYKTPYGYQPVLHYYNQLLYPSTAQKRQHEESVKLLPALTPNPKLTRAWHDPSYLPATVHETASESEAKRTRLEPQGNTFTPIPTATPSQMPMNDLMYQAMEQSSTHSFDVAHPERPITPTNPTVTGNALYTDGDESELSPCSQLIKETDPENRPGDPMPTPPSLQMPRDWNDNACPNDTLAQEPASMTTPMSTAVLSPPTSADASLTFSDTIWSQFFDETEFSLQNNHEVSFSHSPQLYEAYDQTLDPAFDQVIEDTSQTPAGESIAETGISGYGWAGENQGQSASAAMTVPQQFDFSNDDSFSSSLEDFDWRACFSPGNQA</sequence>
<feature type="region of interest" description="Disordered" evidence="1">
    <location>
        <begin position="192"/>
        <end position="217"/>
    </location>
</feature>
<accession>A0AA37LAQ3</accession>
<evidence type="ECO:0000313" key="3">
    <source>
        <dbReference type="Proteomes" id="UP001055115"/>
    </source>
</evidence>
<feature type="compositionally biased region" description="Basic and acidic residues" evidence="1">
    <location>
        <begin position="192"/>
        <end position="201"/>
    </location>
</feature>
<protein>
    <recommendedName>
        <fullName evidence="4">Clr5 domain-containing protein</fullName>
    </recommendedName>
</protein>
<dbReference type="AlphaFoldDB" id="A0AA37LAQ3"/>
<comment type="caution">
    <text evidence="2">The sequence shown here is derived from an EMBL/GenBank/DDBJ whole genome shotgun (WGS) entry which is preliminary data.</text>
</comment>
<dbReference type="Proteomes" id="UP001055115">
    <property type="component" value="Unassembled WGS sequence"/>
</dbReference>
<reference evidence="2 3" key="1">
    <citation type="submission" date="2022-03" db="EMBL/GenBank/DDBJ databases">
        <title>Genome data of Colletotrichum spp.</title>
        <authorList>
            <person name="Utami Y.D."/>
            <person name="Hiruma K."/>
        </authorList>
    </citation>
    <scope>NUCLEOTIDE SEQUENCE [LARGE SCALE GENOMIC DNA]</scope>
    <source>
        <strain evidence="2 3">MAFF 239500</strain>
    </source>
</reference>
<feature type="compositionally biased region" description="Polar residues" evidence="1">
    <location>
        <begin position="82"/>
        <end position="109"/>
    </location>
</feature>
<feature type="region of interest" description="Disordered" evidence="1">
    <location>
        <begin position="398"/>
        <end position="417"/>
    </location>
</feature>
<dbReference type="GeneID" id="73324122"/>
<feature type="compositionally biased region" description="Polar residues" evidence="1">
    <location>
        <begin position="204"/>
        <end position="217"/>
    </location>
</feature>
<feature type="region of interest" description="Disordered" evidence="1">
    <location>
        <begin position="59"/>
        <end position="109"/>
    </location>
</feature>
<gene>
    <name evidence="2" type="ORF">ColSpa_03320</name>
</gene>
<organism evidence="2 3">
    <name type="scientific">Colletotrichum spaethianum</name>
    <dbReference type="NCBI Taxonomy" id="700344"/>
    <lineage>
        <taxon>Eukaryota</taxon>
        <taxon>Fungi</taxon>
        <taxon>Dikarya</taxon>
        <taxon>Ascomycota</taxon>
        <taxon>Pezizomycotina</taxon>
        <taxon>Sordariomycetes</taxon>
        <taxon>Hypocreomycetidae</taxon>
        <taxon>Glomerellales</taxon>
        <taxon>Glomerellaceae</taxon>
        <taxon>Colletotrichum</taxon>
        <taxon>Colletotrichum spaethianum species complex</taxon>
    </lineage>
</organism>
<evidence type="ECO:0000313" key="2">
    <source>
        <dbReference type="EMBL" id="GKT43139.1"/>
    </source>
</evidence>
<feature type="region of interest" description="Disordered" evidence="1">
    <location>
        <begin position="274"/>
        <end position="296"/>
    </location>
</feature>
<name>A0AA37LAQ3_9PEZI</name>
<keyword evidence="3" id="KW-1185">Reference proteome</keyword>
<dbReference type="RefSeq" id="XP_049125489.1">
    <property type="nucleotide sequence ID" value="XM_049269532.1"/>
</dbReference>
<dbReference type="EMBL" id="BQXU01000006">
    <property type="protein sequence ID" value="GKT43139.1"/>
    <property type="molecule type" value="Genomic_DNA"/>
</dbReference>
<evidence type="ECO:0000256" key="1">
    <source>
        <dbReference type="SAM" id="MobiDB-lite"/>
    </source>
</evidence>
<evidence type="ECO:0008006" key="4">
    <source>
        <dbReference type="Google" id="ProtNLM"/>
    </source>
</evidence>